<keyword evidence="4 8" id="KW-0812">Transmembrane</keyword>
<comment type="caution">
    <text evidence="9">The sequence shown here is derived from an EMBL/GenBank/DDBJ whole genome shotgun (WGS) entry which is preliminary data.</text>
</comment>
<keyword evidence="5 8" id="KW-1133">Transmembrane helix</keyword>
<dbReference type="PANTHER" id="PTHR31585:SF5">
    <property type="entry name" value="RNA-BINDING S4 DOMAIN-CONTAINING PROTEIN"/>
    <property type="match status" value="1"/>
</dbReference>
<keyword evidence="10" id="KW-1185">Reference proteome</keyword>
<feature type="compositionally biased region" description="Basic residues" evidence="7">
    <location>
        <begin position="849"/>
        <end position="859"/>
    </location>
</feature>
<organism evidence="9 10">
    <name type="scientific">Chrysophaeum taylorii</name>
    <dbReference type="NCBI Taxonomy" id="2483200"/>
    <lineage>
        <taxon>Eukaryota</taxon>
        <taxon>Sar</taxon>
        <taxon>Stramenopiles</taxon>
        <taxon>Ochrophyta</taxon>
        <taxon>Pelagophyceae</taxon>
        <taxon>Pelagomonadales</taxon>
        <taxon>Pelagomonadaceae</taxon>
        <taxon>Chrysophaeum</taxon>
    </lineage>
</organism>
<dbReference type="InterPro" id="IPR036259">
    <property type="entry name" value="MFS_trans_sf"/>
</dbReference>
<evidence type="ECO:0000256" key="6">
    <source>
        <dbReference type="ARBA" id="ARBA00023136"/>
    </source>
</evidence>
<feature type="transmembrane region" description="Helical" evidence="8">
    <location>
        <begin position="42"/>
        <end position="66"/>
    </location>
</feature>
<evidence type="ECO:0000256" key="7">
    <source>
        <dbReference type="SAM" id="MobiDB-lite"/>
    </source>
</evidence>
<dbReference type="Gene3D" id="1.20.1250.20">
    <property type="entry name" value="MFS general substrate transporter like domains"/>
    <property type="match status" value="1"/>
</dbReference>
<dbReference type="SUPFAM" id="SSF103473">
    <property type="entry name" value="MFS general substrate transporter"/>
    <property type="match status" value="1"/>
</dbReference>
<feature type="transmembrane region" description="Helical" evidence="8">
    <location>
        <begin position="212"/>
        <end position="234"/>
    </location>
</feature>
<proteinExistence type="inferred from homology"/>
<feature type="transmembrane region" description="Helical" evidence="8">
    <location>
        <begin position="346"/>
        <end position="363"/>
    </location>
</feature>
<evidence type="ECO:0000256" key="2">
    <source>
        <dbReference type="ARBA" id="ARBA00007015"/>
    </source>
</evidence>
<feature type="transmembrane region" description="Helical" evidence="8">
    <location>
        <begin position="72"/>
        <end position="95"/>
    </location>
</feature>
<reference evidence="9" key="1">
    <citation type="submission" date="2023-01" db="EMBL/GenBank/DDBJ databases">
        <title>Metagenome sequencing of chrysophaentin producing Chrysophaeum taylorii.</title>
        <authorList>
            <person name="Davison J."/>
            <person name="Bewley C."/>
        </authorList>
    </citation>
    <scope>NUCLEOTIDE SEQUENCE</scope>
    <source>
        <strain evidence="9">NIES-1699</strain>
    </source>
</reference>
<keyword evidence="6 8" id="KW-0472">Membrane</keyword>
<sequence>MEAEPLLAKKGKGVVVVEARVVVPWGKEEEEEKRKKSRVGLYLQYLAVGIVYGGLPATLYGLFLGYLNVEGYVYSTAATIVSLPWSFKFCFGAINDCWPLFGYRRKSYMVLGWTLCFAALARLAIIKMPEPYWCVNASGDGYVKTRVDSSGATVAADPCNANAASSGGRFALWLMVASLGYCVSDVAADGLTVTIARSEPASERGTTQTTVYFVRTLGNILAVAIVGLCSSWKYEGTFSSWGIGFPTICGILALPAAIMIPCSWFLVDDRRVLEEEEEDDDDAKVVFPAGSPRRQYARRVWELLRSKAMLYVILFEMGYPLIGGIATTASGEVKSNWANVKTFQNSLFSVFGLGLFASGLWLVKSRFLHSSWRLMTLVTTVFLNLIDMPFSFLTIFDVVRNQYFYLGETVLLEIPSAANFVVATFVIVEMAEGGNEGIVYGLLTTTANLGSPFANAISNQLFRLFRPSLSNPANYIDDTPKFRRTVACSFALSYLASFASLVTLPLLPDQKDEALARKRKWPRRDAYAYITIALVAFGLVYSVTVNILAMFPATVCLRLAGGDGCSYACRWQTPPFIEAVTVSEFARSHCPQAFEHFTSGHRPLARAPAPRKVFITILRKPWKRVYSGLMHNFHDCRRLQRRVTIQENDMSRRAVAFFENLTNSDVAEYASCVGGCAVNMLVGRTCGAPAANGEVAWAVLAEFDFVGISDFWDLTLRLFSETFGVPVVKTDRLQLRSRTYSSPQKWIPAMLQKAHLVDNHLYDRAVARFLDDLERAAHGALDLGTARDDSIEKSREWTTDLIAPSMHGPGFITTFNGSEALVTYGHAQSSSSPPTTKKKQRRQPPSSRFKQRLRSRSSS</sequence>
<evidence type="ECO:0000256" key="8">
    <source>
        <dbReference type="SAM" id="Phobius"/>
    </source>
</evidence>
<evidence type="ECO:0000313" key="9">
    <source>
        <dbReference type="EMBL" id="KAJ8611140.1"/>
    </source>
</evidence>
<comment type="subcellular location">
    <subcellularLocation>
        <location evidence="1">Membrane</location>
        <topology evidence="1">Multi-pass membrane protein</topology>
    </subcellularLocation>
</comment>
<gene>
    <name evidence="9" type="ORF">CTAYLR_003552</name>
</gene>
<feature type="transmembrane region" description="Helical" evidence="8">
    <location>
        <begin position="107"/>
        <end position="126"/>
    </location>
</feature>
<dbReference type="EMBL" id="JAQMWT010000081">
    <property type="protein sequence ID" value="KAJ8611140.1"/>
    <property type="molecule type" value="Genomic_DNA"/>
</dbReference>
<evidence type="ECO:0000256" key="4">
    <source>
        <dbReference type="ARBA" id="ARBA00022692"/>
    </source>
</evidence>
<feature type="transmembrane region" description="Helical" evidence="8">
    <location>
        <begin position="482"/>
        <end position="507"/>
    </location>
</feature>
<evidence type="ECO:0000256" key="1">
    <source>
        <dbReference type="ARBA" id="ARBA00004141"/>
    </source>
</evidence>
<feature type="transmembrane region" description="Helical" evidence="8">
    <location>
        <begin position="375"/>
        <end position="396"/>
    </location>
</feature>
<evidence type="ECO:0000256" key="5">
    <source>
        <dbReference type="ARBA" id="ARBA00022989"/>
    </source>
</evidence>
<protein>
    <submittedName>
        <fullName evidence="9">Uncharacterized protein</fullName>
    </submittedName>
</protein>
<dbReference type="InterPro" id="IPR039309">
    <property type="entry name" value="BT1"/>
</dbReference>
<dbReference type="Proteomes" id="UP001230188">
    <property type="component" value="Unassembled WGS sequence"/>
</dbReference>
<dbReference type="InterPro" id="IPR027417">
    <property type="entry name" value="P-loop_NTPase"/>
</dbReference>
<dbReference type="GO" id="GO:0016020">
    <property type="term" value="C:membrane"/>
    <property type="evidence" value="ECO:0007669"/>
    <property type="project" value="UniProtKB-SubCell"/>
</dbReference>
<comment type="similarity">
    <text evidence="2">Belongs to the major facilitator superfamily. Folate-biopterin transporter (TC 2.A.71) family.</text>
</comment>
<dbReference type="PANTHER" id="PTHR31585">
    <property type="entry name" value="FOLATE-BIOPTERIN TRANSPORTER 1, CHLOROPLASTIC"/>
    <property type="match status" value="1"/>
</dbReference>
<feature type="transmembrane region" description="Helical" evidence="8">
    <location>
        <begin position="308"/>
        <end position="326"/>
    </location>
</feature>
<dbReference type="Pfam" id="PF03092">
    <property type="entry name" value="BT1"/>
    <property type="match status" value="2"/>
</dbReference>
<feature type="region of interest" description="Disordered" evidence="7">
    <location>
        <begin position="824"/>
        <end position="859"/>
    </location>
</feature>
<feature type="transmembrane region" description="Helical" evidence="8">
    <location>
        <begin position="240"/>
        <end position="267"/>
    </location>
</feature>
<evidence type="ECO:0000256" key="3">
    <source>
        <dbReference type="ARBA" id="ARBA00022448"/>
    </source>
</evidence>
<accession>A0AAD7UKX5</accession>
<dbReference type="Gene3D" id="3.40.50.300">
    <property type="entry name" value="P-loop containing nucleotide triphosphate hydrolases"/>
    <property type="match status" value="1"/>
</dbReference>
<name>A0AAD7UKX5_9STRA</name>
<evidence type="ECO:0000313" key="10">
    <source>
        <dbReference type="Proteomes" id="UP001230188"/>
    </source>
</evidence>
<dbReference type="AlphaFoldDB" id="A0AAD7UKX5"/>
<feature type="transmembrane region" description="Helical" evidence="8">
    <location>
        <begin position="527"/>
        <end position="551"/>
    </location>
</feature>
<keyword evidence="3" id="KW-0813">Transport</keyword>